<reference evidence="1 2" key="1">
    <citation type="journal article" date="2021" name="Elife">
        <title>Chloroplast acquisition without the gene transfer in kleptoplastic sea slugs, Plakobranchus ocellatus.</title>
        <authorList>
            <person name="Maeda T."/>
            <person name="Takahashi S."/>
            <person name="Yoshida T."/>
            <person name="Shimamura S."/>
            <person name="Takaki Y."/>
            <person name="Nagai Y."/>
            <person name="Toyoda A."/>
            <person name="Suzuki Y."/>
            <person name="Arimoto A."/>
            <person name="Ishii H."/>
            <person name="Satoh N."/>
            <person name="Nishiyama T."/>
            <person name="Hasebe M."/>
            <person name="Maruyama T."/>
            <person name="Minagawa J."/>
            <person name="Obokata J."/>
            <person name="Shigenobu S."/>
        </authorList>
    </citation>
    <scope>NUCLEOTIDE SEQUENCE [LARGE SCALE GENOMIC DNA]</scope>
</reference>
<evidence type="ECO:0000313" key="2">
    <source>
        <dbReference type="Proteomes" id="UP000762676"/>
    </source>
</evidence>
<dbReference type="Proteomes" id="UP000762676">
    <property type="component" value="Unassembled WGS sequence"/>
</dbReference>
<gene>
    <name evidence="1" type="ORF">ElyMa_006690100</name>
</gene>
<accession>A0AAV4IQX8</accession>
<organism evidence="1 2">
    <name type="scientific">Elysia marginata</name>
    <dbReference type="NCBI Taxonomy" id="1093978"/>
    <lineage>
        <taxon>Eukaryota</taxon>
        <taxon>Metazoa</taxon>
        <taxon>Spiralia</taxon>
        <taxon>Lophotrochozoa</taxon>
        <taxon>Mollusca</taxon>
        <taxon>Gastropoda</taxon>
        <taxon>Heterobranchia</taxon>
        <taxon>Euthyneura</taxon>
        <taxon>Panpulmonata</taxon>
        <taxon>Sacoglossa</taxon>
        <taxon>Placobranchoidea</taxon>
        <taxon>Plakobranchidae</taxon>
        <taxon>Elysia</taxon>
    </lineage>
</organism>
<proteinExistence type="predicted"/>
<dbReference type="EMBL" id="BMAT01013394">
    <property type="protein sequence ID" value="GFS12144.1"/>
    <property type="molecule type" value="Genomic_DNA"/>
</dbReference>
<sequence length="102" mass="11714">MNCIILIYLVNLLRNDPPPSTDCGYFLSGGSCWCWSTELPRDNHVKPHRWSGKQAVTYYYGRCQFEVVTLVLDCERVSGTLSTSNCYTQRYITGTYQGEDTR</sequence>
<evidence type="ECO:0000313" key="1">
    <source>
        <dbReference type="EMBL" id="GFS12144.1"/>
    </source>
</evidence>
<name>A0AAV4IQX8_9GAST</name>
<comment type="caution">
    <text evidence="1">The sequence shown here is derived from an EMBL/GenBank/DDBJ whole genome shotgun (WGS) entry which is preliminary data.</text>
</comment>
<keyword evidence="2" id="KW-1185">Reference proteome</keyword>
<dbReference type="AlphaFoldDB" id="A0AAV4IQX8"/>
<protein>
    <recommendedName>
        <fullName evidence="3">Thyroglobulin type-1 domain-containing protein</fullName>
    </recommendedName>
</protein>
<evidence type="ECO:0008006" key="3">
    <source>
        <dbReference type="Google" id="ProtNLM"/>
    </source>
</evidence>